<feature type="domain" description="Cryptochrome/DNA photolyase FAD-binding" evidence="1">
    <location>
        <begin position="311"/>
        <end position="403"/>
    </location>
</feature>
<evidence type="ECO:0000313" key="3">
    <source>
        <dbReference type="Proteomes" id="UP000315003"/>
    </source>
</evidence>
<dbReference type="OrthoDB" id="5288100at2"/>
<dbReference type="InterPro" id="IPR052551">
    <property type="entry name" value="UV-DNA_repair_photolyase"/>
</dbReference>
<dbReference type="RefSeq" id="WP_145277621.1">
    <property type="nucleotide sequence ID" value="NZ_CP036272.1"/>
</dbReference>
<keyword evidence="2" id="KW-0456">Lyase</keyword>
<dbReference type="PANTHER" id="PTHR38657:SF1">
    <property type="entry name" value="SLR1343 PROTEIN"/>
    <property type="match status" value="1"/>
</dbReference>
<dbReference type="Pfam" id="PF03441">
    <property type="entry name" value="FAD_binding_7"/>
    <property type="match status" value="1"/>
</dbReference>
<dbReference type="Gene3D" id="1.10.579.10">
    <property type="entry name" value="DNA Cyclobutane Dipyrimidine Photolyase, subunit A, domain 3"/>
    <property type="match status" value="1"/>
</dbReference>
<name>A0A517T2W3_9BACT</name>
<dbReference type="Proteomes" id="UP000315003">
    <property type="component" value="Chromosome"/>
</dbReference>
<evidence type="ECO:0000313" key="2">
    <source>
        <dbReference type="EMBL" id="QDT62696.1"/>
    </source>
</evidence>
<dbReference type="InterPro" id="IPR007357">
    <property type="entry name" value="PhrB-like"/>
</dbReference>
<dbReference type="Gene3D" id="3.40.50.620">
    <property type="entry name" value="HUPs"/>
    <property type="match status" value="1"/>
</dbReference>
<dbReference type="Pfam" id="PF04244">
    <property type="entry name" value="DPRP"/>
    <property type="match status" value="1"/>
</dbReference>
<evidence type="ECO:0000259" key="1">
    <source>
        <dbReference type="Pfam" id="PF03441"/>
    </source>
</evidence>
<dbReference type="Gene3D" id="1.25.40.80">
    <property type="match status" value="1"/>
</dbReference>
<dbReference type="SUPFAM" id="SSF48173">
    <property type="entry name" value="Cryptochrome/photolyase FAD-binding domain"/>
    <property type="match status" value="1"/>
</dbReference>
<organism evidence="2 3">
    <name type="scientific">Stieleria bergensis</name>
    <dbReference type="NCBI Taxonomy" id="2528025"/>
    <lineage>
        <taxon>Bacteria</taxon>
        <taxon>Pseudomonadati</taxon>
        <taxon>Planctomycetota</taxon>
        <taxon>Planctomycetia</taxon>
        <taxon>Pirellulales</taxon>
        <taxon>Pirellulaceae</taxon>
        <taxon>Stieleria</taxon>
    </lineage>
</organism>
<reference evidence="2 3" key="1">
    <citation type="submission" date="2019-02" db="EMBL/GenBank/DDBJ databases">
        <title>Deep-cultivation of Planctomycetes and their phenomic and genomic characterization uncovers novel biology.</title>
        <authorList>
            <person name="Wiegand S."/>
            <person name="Jogler M."/>
            <person name="Boedeker C."/>
            <person name="Pinto D."/>
            <person name="Vollmers J."/>
            <person name="Rivas-Marin E."/>
            <person name="Kohn T."/>
            <person name="Peeters S.H."/>
            <person name="Heuer A."/>
            <person name="Rast P."/>
            <person name="Oberbeckmann S."/>
            <person name="Bunk B."/>
            <person name="Jeske O."/>
            <person name="Meyerdierks A."/>
            <person name="Storesund J.E."/>
            <person name="Kallscheuer N."/>
            <person name="Luecker S."/>
            <person name="Lage O.M."/>
            <person name="Pohl T."/>
            <person name="Merkel B.J."/>
            <person name="Hornburger P."/>
            <person name="Mueller R.-W."/>
            <person name="Bruemmer F."/>
            <person name="Labrenz M."/>
            <person name="Spormann A.M."/>
            <person name="Op den Camp H."/>
            <person name="Overmann J."/>
            <person name="Amann R."/>
            <person name="Jetten M.S.M."/>
            <person name="Mascher T."/>
            <person name="Medema M.H."/>
            <person name="Devos D.P."/>
            <person name="Kaster A.-K."/>
            <person name="Ovreas L."/>
            <person name="Rohde M."/>
            <person name="Galperin M.Y."/>
            <person name="Jogler C."/>
        </authorList>
    </citation>
    <scope>NUCLEOTIDE SEQUENCE [LARGE SCALE GENOMIC DNA]</scope>
    <source>
        <strain evidence="2 3">SV_7m_r</strain>
    </source>
</reference>
<dbReference type="EMBL" id="CP036272">
    <property type="protein sequence ID" value="QDT62696.1"/>
    <property type="molecule type" value="Genomic_DNA"/>
</dbReference>
<gene>
    <name evidence="2" type="ORF">SV7mr_52460</name>
</gene>
<keyword evidence="3" id="KW-1185">Reference proteome</keyword>
<dbReference type="GO" id="GO:0016829">
    <property type="term" value="F:lyase activity"/>
    <property type="evidence" value="ECO:0007669"/>
    <property type="project" value="UniProtKB-KW"/>
</dbReference>
<dbReference type="InterPro" id="IPR005101">
    <property type="entry name" value="Cryptochr/Photolyase_FAD-bd"/>
</dbReference>
<accession>A0A517T2W3</accession>
<dbReference type="AlphaFoldDB" id="A0A517T2W3"/>
<dbReference type="PANTHER" id="PTHR38657">
    <property type="entry name" value="SLR1343 PROTEIN"/>
    <property type="match status" value="1"/>
</dbReference>
<sequence length="500" mass="59295">MILLVLPHQLFAKHPGLKRNPDKIVLVEDSFFFGDPACPMEIHQQKVWLHRATMKRYAAGLQSKDHDLTYIDYNPNQPRLIDQLPAVLSLAEMKGETLAVVEPTDFLVEKHIRKVCDRFGLRLELLPNPGFLNTTEQNREYRQGKKRWFMADFYKWQRRRLSVLMEGDQPRGDRWSFDEDNRKKVPKNLLSEIPERLKLKRDAFDQEAVQYVNERFASHPGNLDTLYYPTSHAAAKRWLQHFLEHRFERFGAFEDAIVEGESWLWHSMLTPALNIGLLTPDQVLKAALKFAQQNEVPINSVEGFVRQLIGWREYMRATYEDLGVTMRTTNRWQHHHSMPQCFYDGTTGIDPVDDVIHRLLDTGYCHHIERLMVLGGFMFLCEIHPDEIYRWFMEMFVDSYDWVMVPNVYAMSQNADGGAITTKPYFSGSSYLRKMSHYRREAWCEVWDGLYWRWIWLHRDELGSNPRWAMMCRMAEKMDDQKRESHLHHAESFLKRIHKN</sequence>
<protein>
    <submittedName>
        <fullName evidence="2">Deoxyribodipyrimidine photolyase</fullName>
    </submittedName>
</protein>
<dbReference type="InterPro" id="IPR036134">
    <property type="entry name" value="Crypto/Photolyase_FAD-like_sf"/>
</dbReference>
<dbReference type="InterPro" id="IPR014729">
    <property type="entry name" value="Rossmann-like_a/b/a_fold"/>
</dbReference>
<proteinExistence type="predicted"/>
<dbReference type="Gene3D" id="1.10.10.1710">
    <property type="entry name" value="Deoxyribodipyrimidine photolyase-related"/>
    <property type="match status" value="1"/>
</dbReference>